<dbReference type="InterPro" id="IPR004360">
    <property type="entry name" value="Glyas_Fos-R_dOase_dom"/>
</dbReference>
<dbReference type="GO" id="GO:0051213">
    <property type="term" value="F:dioxygenase activity"/>
    <property type="evidence" value="ECO:0007669"/>
    <property type="project" value="UniProtKB-KW"/>
</dbReference>
<evidence type="ECO:0000259" key="1">
    <source>
        <dbReference type="PROSITE" id="PS51819"/>
    </source>
</evidence>
<name>A0A6C7EF77_ILUCY</name>
<protein>
    <submittedName>
        <fullName evidence="2">Extradiol dioxygenase</fullName>
        <ecNumber evidence="2">1.13.11.-</ecNumber>
    </submittedName>
</protein>
<dbReference type="Pfam" id="PF00903">
    <property type="entry name" value="Glyoxalase"/>
    <property type="match status" value="1"/>
</dbReference>
<feature type="domain" description="VOC" evidence="1">
    <location>
        <begin position="139"/>
        <end position="255"/>
    </location>
</feature>
<dbReference type="EC" id="1.13.11.-" evidence="2"/>
<dbReference type="Pfam" id="PF22632">
    <property type="entry name" value="BphC_D1"/>
    <property type="match status" value="1"/>
</dbReference>
<evidence type="ECO:0000313" key="2">
    <source>
        <dbReference type="EMBL" id="BAN03685.1"/>
    </source>
</evidence>
<organism evidence="2 3">
    <name type="scientific">Ilumatobacter coccineus (strain NBRC 103263 / KCTC 29153 / YM16-304)</name>
    <dbReference type="NCBI Taxonomy" id="1313172"/>
    <lineage>
        <taxon>Bacteria</taxon>
        <taxon>Bacillati</taxon>
        <taxon>Actinomycetota</taxon>
        <taxon>Acidimicrobiia</taxon>
        <taxon>Acidimicrobiales</taxon>
        <taxon>Ilumatobacteraceae</taxon>
        <taxon>Ilumatobacter</taxon>
    </lineage>
</organism>
<dbReference type="KEGG" id="aym:YM304_33710"/>
<dbReference type="Proteomes" id="UP000011863">
    <property type="component" value="Chromosome"/>
</dbReference>
<sequence>MDIRGLGYIGITAEDVDEWRPYGEMLGAAVADDRAGLRLRFDERPYRVLVGAGADGLAFAGWELPDSAALESAAAQLTAAGLTIDRGSVEECEHRLVRGLLRVTDPGGFVLELFHGPILDHRRFVSPAGISGFTMGAHGMGHIVLGTPALDASISFYTSVLGFQISDYWRPGDEDVVFLRCNQRHHSLALVPAPEPALYHFMVEARTLDDVGYTLDRHIDAGTPISMTLGKHTNDHMVSFYSRSPAGFDVEFGCGGLLVDDATWTVTQITEPSFWGHRSPTA</sequence>
<proteinExistence type="predicted"/>
<dbReference type="RefSeq" id="WP_015442932.1">
    <property type="nucleotide sequence ID" value="NC_020520.1"/>
</dbReference>
<dbReference type="CDD" id="cd07237">
    <property type="entry name" value="BphC1-RGP6_C_like"/>
    <property type="match status" value="1"/>
</dbReference>
<evidence type="ECO:0000313" key="3">
    <source>
        <dbReference type="Proteomes" id="UP000011863"/>
    </source>
</evidence>
<keyword evidence="2" id="KW-0223">Dioxygenase</keyword>
<dbReference type="InterPro" id="IPR029068">
    <property type="entry name" value="Glyas_Bleomycin-R_OHBP_Dase"/>
</dbReference>
<dbReference type="SUPFAM" id="SSF54593">
    <property type="entry name" value="Glyoxalase/Bleomycin resistance protein/Dihydroxybiphenyl dioxygenase"/>
    <property type="match status" value="2"/>
</dbReference>
<reference evidence="2 3" key="1">
    <citation type="journal article" date="2013" name="Int. J. Syst. Evol. Microbiol.">
        <title>Ilumatobacter nonamiense sp. nov. and Ilumatobacter coccineum sp. nov., isolated from seashore sand.</title>
        <authorList>
            <person name="Matsumoto A."/>
            <person name="Kasai H."/>
            <person name="Matsuo Y."/>
            <person name="Shizuri Y."/>
            <person name="Ichikawa N."/>
            <person name="Fujita N."/>
            <person name="Omura S."/>
            <person name="Takahashi Y."/>
        </authorList>
    </citation>
    <scope>NUCLEOTIDE SEQUENCE [LARGE SCALE GENOMIC DNA]</scope>
    <source>
        <strain evidence="3">NBRC 103263 / KCTC 29153 / YM16-304</strain>
    </source>
</reference>
<dbReference type="Gene3D" id="3.10.180.10">
    <property type="entry name" value="2,3-Dihydroxybiphenyl 1,2-Dioxygenase, domain 1"/>
    <property type="match status" value="2"/>
</dbReference>
<gene>
    <name evidence="2" type="ORF">YM304_33710</name>
</gene>
<keyword evidence="2" id="KW-0560">Oxidoreductase</keyword>
<dbReference type="CDD" id="cd07252">
    <property type="entry name" value="BphC1-RGP6_N_like"/>
    <property type="match status" value="1"/>
</dbReference>
<feature type="domain" description="VOC" evidence="1">
    <location>
        <begin position="5"/>
        <end position="116"/>
    </location>
</feature>
<keyword evidence="3" id="KW-1185">Reference proteome</keyword>
<accession>A0A6C7EF77</accession>
<dbReference type="EMBL" id="AP012057">
    <property type="protein sequence ID" value="BAN03685.1"/>
    <property type="molecule type" value="Genomic_DNA"/>
</dbReference>
<dbReference type="InterPro" id="IPR037523">
    <property type="entry name" value="VOC_core"/>
</dbReference>
<dbReference type="PROSITE" id="PS51819">
    <property type="entry name" value="VOC"/>
    <property type="match status" value="2"/>
</dbReference>
<dbReference type="AlphaFoldDB" id="A0A6C7EF77"/>